<dbReference type="InterPro" id="IPR005019">
    <property type="entry name" value="Adenine_glyco"/>
</dbReference>
<dbReference type="SUPFAM" id="SSF48150">
    <property type="entry name" value="DNA-glycosylase"/>
    <property type="match status" value="1"/>
</dbReference>
<keyword evidence="1" id="KW-0862">Zinc</keyword>
<evidence type="ECO:0000313" key="3">
    <source>
        <dbReference type="Proteomes" id="UP000199800"/>
    </source>
</evidence>
<keyword evidence="3" id="KW-1185">Reference proteome</keyword>
<feature type="binding site" evidence="1">
    <location>
        <position position="178"/>
    </location>
    <ligand>
        <name>Zn(2+)</name>
        <dbReference type="ChEBI" id="CHEBI:29105"/>
    </ligand>
</feature>
<reference evidence="2 3" key="1">
    <citation type="submission" date="2016-10" db="EMBL/GenBank/DDBJ databases">
        <authorList>
            <person name="de Groot N.N."/>
        </authorList>
    </citation>
    <scope>NUCLEOTIDE SEQUENCE [LARGE SCALE GENOMIC DNA]</scope>
    <source>
        <strain evidence="2 3">DSM 1801</strain>
    </source>
</reference>
<protein>
    <submittedName>
        <fullName evidence="2">DNA-3-methyladenine glycosylase I</fullName>
    </submittedName>
</protein>
<proteinExistence type="predicted"/>
<dbReference type="EMBL" id="FOHN01000009">
    <property type="protein sequence ID" value="SET14054.1"/>
    <property type="molecule type" value="Genomic_DNA"/>
</dbReference>
<dbReference type="GO" id="GO:0006284">
    <property type="term" value="P:base-excision repair"/>
    <property type="evidence" value="ECO:0007669"/>
    <property type="project" value="InterPro"/>
</dbReference>
<keyword evidence="1" id="KW-0479">Metal-binding</keyword>
<feature type="binding site" evidence="1">
    <location>
        <position position="7"/>
    </location>
    <ligand>
        <name>Zn(2+)</name>
        <dbReference type="ChEBI" id="CHEBI:29105"/>
    </ligand>
</feature>
<dbReference type="GO" id="GO:0046872">
    <property type="term" value="F:metal ion binding"/>
    <property type="evidence" value="ECO:0007669"/>
    <property type="project" value="UniProtKB-KW"/>
</dbReference>
<feature type="binding site" evidence="1">
    <location>
        <position position="174"/>
    </location>
    <ligand>
        <name>Zn(2+)</name>
        <dbReference type="ChEBI" id="CHEBI:29105"/>
    </ligand>
</feature>
<dbReference type="Pfam" id="PF03352">
    <property type="entry name" value="Adenine_glyco"/>
    <property type="match status" value="1"/>
</dbReference>
<name>A0A1I0C3K5_9FIRM</name>
<sequence>MTKLRRCIWVDDYTQKYHDEEWGEPVYDDRLLFEMLVLESFQAGLSWVIVLKKREGFRAAFDNFDPELIKDYSQEKIEQLQTDDRIIKSKAKIVATVNNAKVFLAIQQEFGSFANYLWKFTDNKIITIHDNQLPEEYQGLAAKISKNLKKRGMKFMGEVTTYSYLQAIGVVNNHDSFCYKCQG</sequence>
<dbReference type="GO" id="GO:0008725">
    <property type="term" value="F:DNA-3-methyladenine glycosylase activity"/>
    <property type="evidence" value="ECO:0007669"/>
    <property type="project" value="InterPro"/>
</dbReference>
<dbReference type="PANTHER" id="PTHR30037">
    <property type="entry name" value="DNA-3-METHYLADENINE GLYCOSYLASE 1"/>
    <property type="match status" value="1"/>
</dbReference>
<evidence type="ECO:0000256" key="1">
    <source>
        <dbReference type="PIRSR" id="PIRSR605019-1"/>
    </source>
</evidence>
<feature type="binding site" evidence="1">
    <location>
        <position position="18"/>
    </location>
    <ligand>
        <name>Zn(2+)</name>
        <dbReference type="ChEBI" id="CHEBI:29105"/>
    </ligand>
</feature>
<dbReference type="Proteomes" id="UP000199800">
    <property type="component" value="Unassembled WGS sequence"/>
</dbReference>
<dbReference type="AlphaFoldDB" id="A0A1I0C3K5"/>
<organism evidence="2 3">
    <name type="scientific">[Clostridium] polysaccharolyticum</name>
    <dbReference type="NCBI Taxonomy" id="29364"/>
    <lineage>
        <taxon>Bacteria</taxon>
        <taxon>Bacillati</taxon>
        <taxon>Bacillota</taxon>
        <taxon>Clostridia</taxon>
        <taxon>Lachnospirales</taxon>
        <taxon>Lachnospiraceae</taxon>
    </lineage>
</organism>
<dbReference type="OrthoDB" id="9807664at2"/>
<gene>
    <name evidence="2" type="ORF">SAMN04487772_1097</name>
</gene>
<accession>A0A1I0C3K5</accession>
<dbReference type="RefSeq" id="WP_092477622.1">
    <property type="nucleotide sequence ID" value="NZ_FOHN01000009.1"/>
</dbReference>
<dbReference type="PANTHER" id="PTHR30037:SF4">
    <property type="entry name" value="DNA-3-METHYLADENINE GLYCOSYLASE I"/>
    <property type="match status" value="1"/>
</dbReference>
<dbReference type="InterPro" id="IPR052891">
    <property type="entry name" value="DNA-3mA_glycosylase"/>
</dbReference>
<evidence type="ECO:0000313" key="2">
    <source>
        <dbReference type="EMBL" id="SET14054.1"/>
    </source>
</evidence>
<dbReference type="Gene3D" id="1.10.340.30">
    <property type="entry name" value="Hypothetical protein, domain 2"/>
    <property type="match status" value="1"/>
</dbReference>
<dbReference type="STRING" id="29364.SAMN04487772_1097"/>
<dbReference type="InterPro" id="IPR011257">
    <property type="entry name" value="DNA_glycosylase"/>
</dbReference>